<feature type="transmembrane region" description="Helical" evidence="1">
    <location>
        <begin position="167"/>
        <end position="184"/>
    </location>
</feature>
<feature type="transmembrane region" description="Helical" evidence="1">
    <location>
        <begin position="22"/>
        <end position="44"/>
    </location>
</feature>
<feature type="transmembrane region" description="Helical" evidence="1">
    <location>
        <begin position="219"/>
        <end position="240"/>
    </location>
</feature>
<keyword evidence="1" id="KW-0812">Transmembrane</keyword>
<keyword evidence="1" id="KW-1133">Transmembrane helix</keyword>
<feature type="transmembrane region" description="Helical" evidence="1">
    <location>
        <begin position="246"/>
        <end position="265"/>
    </location>
</feature>
<protein>
    <submittedName>
        <fullName evidence="3">Phosphatase PAP2 family protein</fullName>
    </submittedName>
</protein>
<feature type="transmembrane region" description="Helical" evidence="1">
    <location>
        <begin position="51"/>
        <end position="68"/>
    </location>
</feature>
<dbReference type="SMART" id="SM00014">
    <property type="entry name" value="acidPPc"/>
    <property type="match status" value="1"/>
</dbReference>
<feature type="transmembrane region" description="Helical" evidence="1">
    <location>
        <begin position="144"/>
        <end position="162"/>
    </location>
</feature>
<dbReference type="SUPFAM" id="SSF48317">
    <property type="entry name" value="Acid phosphatase/Vanadium-dependent haloperoxidase"/>
    <property type="match status" value="1"/>
</dbReference>
<feature type="domain" description="Phosphatidic acid phosphatase type 2/haloperoxidase" evidence="2">
    <location>
        <begin position="54"/>
        <end position="159"/>
    </location>
</feature>
<accession>A0ABD6DJM5</accession>
<sequence>MVRLEAASETIRMAFPNGLVDVYAGVTALGNPGLLTVLLALVYWGYRREETATVVGYAFLAFALVLFLKELFAMPRPPESVMLVAEDGYGFPSGHAIAGVVVYGGLALEFDWFEEPPKALAAGLLAVSVGLSRVVLGVHYLGDVLVGAALGVLVLALGHRLWRDRPAVGYGLGAVVAVPAVVVSDADPQTVAVLGSSLGGVWACRTIQPIPAHRERAEGAFLLAVGIVLAVVLVAVRVALETNRPAQFVVGVATVAAILGLPAFLDRADAFDVVQRVIG</sequence>
<dbReference type="Gene3D" id="1.20.144.10">
    <property type="entry name" value="Phosphatidic acid phosphatase type 2/haloperoxidase"/>
    <property type="match status" value="1"/>
</dbReference>
<organism evidence="3 4">
    <name type="scientific">Haloarchaeobius litoreus</name>
    <dbReference type="NCBI Taxonomy" id="755306"/>
    <lineage>
        <taxon>Archaea</taxon>
        <taxon>Methanobacteriati</taxon>
        <taxon>Methanobacteriota</taxon>
        <taxon>Stenosarchaea group</taxon>
        <taxon>Halobacteria</taxon>
        <taxon>Halobacteriales</taxon>
        <taxon>Halorubellaceae</taxon>
        <taxon>Haloarchaeobius</taxon>
    </lineage>
</organism>
<evidence type="ECO:0000259" key="2">
    <source>
        <dbReference type="SMART" id="SM00014"/>
    </source>
</evidence>
<comment type="caution">
    <text evidence="3">The sequence shown here is derived from an EMBL/GenBank/DDBJ whole genome shotgun (WGS) entry which is preliminary data.</text>
</comment>
<dbReference type="Pfam" id="PF01569">
    <property type="entry name" value="PAP2"/>
    <property type="match status" value="1"/>
</dbReference>
<evidence type="ECO:0000313" key="3">
    <source>
        <dbReference type="EMBL" id="MFD1646202.1"/>
    </source>
</evidence>
<dbReference type="InterPro" id="IPR000326">
    <property type="entry name" value="PAP2/HPO"/>
</dbReference>
<evidence type="ECO:0000313" key="4">
    <source>
        <dbReference type="Proteomes" id="UP001597034"/>
    </source>
</evidence>
<dbReference type="CDD" id="cd03392">
    <property type="entry name" value="PAP2_like_2"/>
    <property type="match status" value="1"/>
</dbReference>
<evidence type="ECO:0000256" key="1">
    <source>
        <dbReference type="SAM" id="Phobius"/>
    </source>
</evidence>
<keyword evidence="4" id="KW-1185">Reference proteome</keyword>
<dbReference type="PANTHER" id="PTHR14969">
    <property type="entry name" value="SPHINGOSINE-1-PHOSPHATE PHOSPHOHYDROLASE"/>
    <property type="match status" value="1"/>
</dbReference>
<reference evidence="3 4" key="1">
    <citation type="journal article" date="2019" name="Int. J. Syst. Evol. Microbiol.">
        <title>The Global Catalogue of Microorganisms (GCM) 10K type strain sequencing project: providing services to taxonomists for standard genome sequencing and annotation.</title>
        <authorList>
            <consortium name="The Broad Institute Genomics Platform"/>
            <consortium name="The Broad Institute Genome Sequencing Center for Infectious Disease"/>
            <person name="Wu L."/>
            <person name="Ma J."/>
        </authorList>
    </citation>
    <scope>NUCLEOTIDE SEQUENCE [LARGE SCALE GENOMIC DNA]</scope>
    <source>
        <strain evidence="3 4">CGMCC 1.10390</strain>
    </source>
</reference>
<gene>
    <name evidence="3" type="ORF">ACFSBL_10960</name>
</gene>
<proteinExistence type="predicted"/>
<dbReference type="PANTHER" id="PTHR14969:SF13">
    <property type="entry name" value="AT30094P"/>
    <property type="match status" value="1"/>
</dbReference>
<dbReference type="EMBL" id="JBHUDO010000002">
    <property type="protein sequence ID" value="MFD1646202.1"/>
    <property type="molecule type" value="Genomic_DNA"/>
</dbReference>
<dbReference type="InterPro" id="IPR036938">
    <property type="entry name" value="PAP2/HPO_sf"/>
</dbReference>
<name>A0ABD6DJM5_9EURY</name>
<dbReference type="Proteomes" id="UP001597034">
    <property type="component" value="Unassembled WGS sequence"/>
</dbReference>
<keyword evidence="1" id="KW-0472">Membrane</keyword>
<dbReference type="AlphaFoldDB" id="A0ABD6DJM5"/>
<dbReference type="RefSeq" id="WP_256398279.1">
    <property type="nucleotide sequence ID" value="NZ_JANHJR010000001.1"/>
</dbReference>